<dbReference type="PANTHER" id="PTHR48065">
    <property type="entry name" value="OS10G0469600 PROTEIN"/>
    <property type="match status" value="1"/>
</dbReference>
<evidence type="ECO:0000256" key="2">
    <source>
        <dbReference type="ARBA" id="ARBA00022475"/>
    </source>
</evidence>
<comment type="caution">
    <text evidence="9">The sequence shown here is derived from an EMBL/GenBank/DDBJ whole genome shotgun (WGS) entry which is preliminary data.</text>
</comment>
<dbReference type="FunFam" id="3.80.10.10:FF:000299">
    <property type="entry name" value="Piriformospora indica-insensitive protein 2"/>
    <property type="match status" value="1"/>
</dbReference>
<keyword evidence="7" id="KW-1133">Transmembrane helix</keyword>
<reference evidence="9 10" key="1">
    <citation type="journal article" date="2021" name="Hortic Res">
        <title>The domestication of Cucurbita argyrosperma as revealed by the genome of its wild relative.</title>
        <authorList>
            <person name="Barrera-Redondo J."/>
            <person name="Sanchez-de la Vega G."/>
            <person name="Aguirre-Liguori J.A."/>
            <person name="Castellanos-Morales G."/>
            <person name="Gutierrez-Guerrero Y.T."/>
            <person name="Aguirre-Dugua X."/>
            <person name="Aguirre-Planter E."/>
            <person name="Tenaillon M.I."/>
            <person name="Lira-Saade R."/>
            <person name="Eguiarte L.E."/>
        </authorList>
    </citation>
    <scope>NUCLEOTIDE SEQUENCE [LARGE SCALE GENOMIC DNA]</scope>
    <source>
        <strain evidence="9">JBR-2021</strain>
    </source>
</reference>
<dbReference type="InterPro" id="IPR003591">
    <property type="entry name" value="Leu-rich_rpt_typical-subtyp"/>
</dbReference>
<keyword evidence="2" id="KW-1003">Cell membrane</keyword>
<dbReference type="FunFam" id="3.80.10.10:FF:000269">
    <property type="entry name" value="Piriformospora indica-insensitive protein 2"/>
    <property type="match status" value="1"/>
</dbReference>
<keyword evidence="4" id="KW-0732">Signal</keyword>
<dbReference type="GO" id="GO:0051707">
    <property type="term" value="P:response to other organism"/>
    <property type="evidence" value="ECO:0007669"/>
    <property type="project" value="UniProtKB-ARBA"/>
</dbReference>
<proteinExistence type="predicted"/>
<keyword evidence="3" id="KW-0433">Leucine-rich repeat</keyword>
<name>A0AAV6MME2_9ROSI</name>
<dbReference type="AlphaFoldDB" id="A0AAV6MME2"/>
<evidence type="ECO:0000313" key="9">
    <source>
        <dbReference type="EMBL" id="KAG6583896.1"/>
    </source>
</evidence>
<evidence type="ECO:0000256" key="1">
    <source>
        <dbReference type="ARBA" id="ARBA00004236"/>
    </source>
</evidence>
<dbReference type="InterPro" id="IPR001611">
    <property type="entry name" value="Leu-rich_rpt"/>
</dbReference>
<evidence type="ECO:0000313" key="10">
    <source>
        <dbReference type="Proteomes" id="UP000685013"/>
    </source>
</evidence>
<accession>A0AAV6MME2</accession>
<evidence type="ECO:0000256" key="7">
    <source>
        <dbReference type="SAM" id="Phobius"/>
    </source>
</evidence>
<dbReference type="GO" id="GO:0005886">
    <property type="term" value="C:plasma membrane"/>
    <property type="evidence" value="ECO:0007669"/>
    <property type="project" value="UniProtKB-SubCell"/>
</dbReference>
<dbReference type="Pfam" id="PF23598">
    <property type="entry name" value="LRR_14"/>
    <property type="match status" value="1"/>
</dbReference>
<keyword evidence="10" id="KW-1185">Reference proteome</keyword>
<comment type="subcellular location">
    <subcellularLocation>
        <location evidence="1">Cell membrane</location>
    </subcellularLocation>
</comment>
<keyword evidence="6 7" id="KW-0472">Membrane</keyword>
<evidence type="ECO:0000259" key="8">
    <source>
        <dbReference type="Pfam" id="PF23598"/>
    </source>
</evidence>
<dbReference type="Pfam" id="PF13855">
    <property type="entry name" value="LRR_8"/>
    <property type="match status" value="1"/>
</dbReference>
<dbReference type="SMART" id="SM00369">
    <property type="entry name" value="LRR_TYP"/>
    <property type="match status" value="5"/>
</dbReference>
<keyword evidence="9" id="KW-0675">Receptor</keyword>
<sequence length="543" mass="59237">MATSDWLIEIQGRRRREEEEACCVLLLLLPKHHCSVCFTQQLFSLPSFSLPLPLPYTTDTAASSFPPQIPSKPISPVLPSHGFLHSSPPCISPSTNSFAAEEMEEEELLALFEVMGSLLDYPDWPQAHPFPCTDTPWPGVKCEICQAPPFFHVTQIHIGPDILDPPCKISANLSHALLNLPYLKSLSIFSCFTASPAALFPALFESLSYLEHLALQSNPALSGVIPSSLGNAGSLRVLSLSQNSLNGEIPQAIGGLVHLQQLDLSYNNLSGEVPQAIGGLKSLSILDLSWNALKGQLPSSLGNLQLLQKLDLGSNKLQGKIPQKLGMLKKLVLLDLSHNFINGPIPESFGGLEHLEYLILDHNPLNAAVPLFLGSLEKLTSVSLSECGIEGPIPTSLTSLKTLTALSLANNNLSGPIPPELGELPNLDLLNLSHNQLSGELSFPNEFMNKLGKRLDLRGNYGLCSGQRRNFSVHSDEPPYCLNGARNESEKQERTEDYKSIQPAWNQWEDNSCSSTNLSWDKDLMLVFCAFVVAVVLCSVLLE</sequence>
<dbReference type="EMBL" id="JAGKQH010000013">
    <property type="protein sequence ID" value="KAG6583896.1"/>
    <property type="molecule type" value="Genomic_DNA"/>
</dbReference>
<dbReference type="Proteomes" id="UP000685013">
    <property type="component" value="Chromosome 13"/>
</dbReference>
<dbReference type="InterPro" id="IPR055414">
    <property type="entry name" value="LRR_R13L4/SHOC2-like"/>
</dbReference>
<keyword evidence="5" id="KW-0677">Repeat</keyword>
<evidence type="ECO:0000256" key="5">
    <source>
        <dbReference type="ARBA" id="ARBA00022737"/>
    </source>
</evidence>
<feature type="transmembrane region" description="Helical" evidence="7">
    <location>
        <begin position="524"/>
        <end position="542"/>
    </location>
</feature>
<evidence type="ECO:0000256" key="3">
    <source>
        <dbReference type="ARBA" id="ARBA00022614"/>
    </source>
</evidence>
<gene>
    <name evidence="9" type="primary">RLP29</name>
    <name evidence="9" type="ORF">SDJN03_19828</name>
</gene>
<evidence type="ECO:0000256" key="6">
    <source>
        <dbReference type="ARBA" id="ARBA00023136"/>
    </source>
</evidence>
<feature type="non-terminal residue" evidence="9">
    <location>
        <position position="1"/>
    </location>
</feature>
<keyword evidence="7" id="KW-0812">Transmembrane</keyword>
<dbReference type="PANTHER" id="PTHR48065:SF69">
    <property type="entry name" value="OS07G0466500 PROTEIN"/>
    <property type="match status" value="1"/>
</dbReference>
<evidence type="ECO:0000256" key="4">
    <source>
        <dbReference type="ARBA" id="ARBA00022729"/>
    </source>
</evidence>
<protein>
    <submittedName>
        <fullName evidence="9">Receptor like protein 29</fullName>
    </submittedName>
</protein>
<organism evidence="9 10">
    <name type="scientific">Cucurbita argyrosperma subsp. sororia</name>
    <dbReference type="NCBI Taxonomy" id="37648"/>
    <lineage>
        <taxon>Eukaryota</taxon>
        <taxon>Viridiplantae</taxon>
        <taxon>Streptophyta</taxon>
        <taxon>Embryophyta</taxon>
        <taxon>Tracheophyta</taxon>
        <taxon>Spermatophyta</taxon>
        <taxon>Magnoliopsida</taxon>
        <taxon>eudicotyledons</taxon>
        <taxon>Gunneridae</taxon>
        <taxon>Pentapetalae</taxon>
        <taxon>rosids</taxon>
        <taxon>fabids</taxon>
        <taxon>Cucurbitales</taxon>
        <taxon>Cucurbitaceae</taxon>
        <taxon>Cucurbiteae</taxon>
        <taxon>Cucurbita</taxon>
    </lineage>
</organism>
<feature type="domain" description="Disease resistance R13L4/SHOC-2-like LRR" evidence="8">
    <location>
        <begin position="184"/>
        <end position="336"/>
    </location>
</feature>